<dbReference type="EMBL" id="JBHSOC010000013">
    <property type="protein sequence ID" value="MFC5641601.1"/>
    <property type="molecule type" value="Genomic_DNA"/>
</dbReference>
<accession>A0ABW0V6X1</accession>
<evidence type="ECO:0000313" key="2">
    <source>
        <dbReference type="Proteomes" id="UP001596066"/>
    </source>
</evidence>
<comment type="caution">
    <text evidence="1">The sequence shown here is derived from an EMBL/GenBank/DDBJ whole genome shotgun (WGS) entry which is preliminary data.</text>
</comment>
<dbReference type="Proteomes" id="UP001596066">
    <property type="component" value="Unassembled WGS sequence"/>
</dbReference>
<dbReference type="RefSeq" id="WP_346146279.1">
    <property type="nucleotide sequence ID" value="NZ_BAAAUA010000027.1"/>
</dbReference>
<reference evidence="2" key="1">
    <citation type="journal article" date="2019" name="Int. J. Syst. Evol. Microbiol.">
        <title>The Global Catalogue of Microorganisms (GCM) 10K type strain sequencing project: providing services to taxonomists for standard genome sequencing and annotation.</title>
        <authorList>
            <consortium name="The Broad Institute Genomics Platform"/>
            <consortium name="The Broad Institute Genome Sequencing Center for Infectious Disease"/>
            <person name="Wu L."/>
            <person name="Ma J."/>
        </authorList>
    </citation>
    <scope>NUCLEOTIDE SEQUENCE [LARGE SCALE GENOMIC DNA]</scope>
    <source>
        <strain evidence="2">CGMCC 4.1622</strain>
    </source>
</reference>
<name>A0ABW0V6X1_9ACTN</name>
<keyword evidence="2" id="KW-1185">Reference proteome</keyword>
<sequence length="64" mass="7371">MERAPRRTTGRGALHHRYEAAQTLEASSRQITAKRIELQHAMVADFDERGEQTREATLLFSRFA</sequence>
<protein>
    <submittedName>
        <fullName evidence="1">Uncharacterized protein</fullName>
    </submittedName>
</protein>
<proteinExistence type="predicted"/>
<organism evidence="1 2">
    <name type="scientific">Kitasatospora cinereorecta</name>
    <dbReference type="NCBI Taxonomy" id="285560"/>
    <lineage>
        <taxon>Bacteria</taxon>
        <taxon>Bacillati</taxon>
        <taxon>Actinomycetota</taxon>
        <taxon>Actinomycetes</taxon>
        <taxon>Kitasatosporales</taxon>
        <taxon>Streptomycetaceae</taxon>
        <taxon>Kitasatospora</taxon>
    </lineage>
</organism>
<gene>
    <name evidence="1" type="ORF">ACFPZF_09560</name>
</gene>
<evidence type="ECO:0000313" key="1">
    <source>
        <dbReference type="EMBL" id="MFC5641601.1"/>
    </source>
</evidence>